<dbReference type="InterPro" id="IPR011989">
    <property type="entry name" value="ARM-like"/>
</dbReference>
<reference evidence="2" key="1">
    <citation type="journal article" date="2016" name="Mol. Biol. Evol.">
        <title>Comparative Genomics of Early-Diverging Mushroom-Forming Fungi Provides Insights into the Origins of Lignocellulose Decay Capabilities.</title>
        <authorList>
            <person name="Nagy L.G."/>
            <person name="Riley R."/>
            <person name="Tritt A."/>
            <person name="Adam C."/>
            <person name="Daum C."/>
            <person name="Floudas D."/>
            <person name="Sun H."/>
            <person name="Yadav J.S."/>
            <person name="Pangilinan J."/>
            <person name="Larsson K.H."/>
            <person name="Matsuura K."/>
            <person name="Barry K."/>
            <person name="Labutti K."/>
            <person name="Kuo R."/>
            <person name="Ohm R.A."/>
            <person name="Bhattacharya S.S."/>
            <person name="Shirouzu T."/>
            <person name="Yoshinaga Y."/>
            <person name="Martin F.M."/>
            <person name="Grigoriev I.V."/>
            <person name="Hibbett D.S."/>
        </authorList>
    </citation>
    <scope>NUCLEOTIDE SEQUENCE [LARGE SCALE GENOMIC DNA]</scope>
    <source>
        <strain evidence="2">CBS 109695</strain>
    </source>
</reference>
<dbReference type="OrthoDB" id="3251720at2759"/>
<evidence type="ECO:0000313" key="2">
    <source>
        <dbReference type="EMBL" id="KZP27601.1"/>
    </source>
</evidence>
<dbReference type="InterPro" id="IPR005043">
    <property type="entry name" value="XPO2_C"/>
</dbReference>
<proteinExistence type="predicted"/>
<dbReference type="Pfam" id="PF03378">
    <property type="entry name" value="CAS_CSE1"/>
    <property type="match status" value="1"/>
</dbReference>
<dbReference type="GO" id="GO:0031267">
    <property type="term" value="F:small GTPase binding"/>
    <property type="evidence" value="ECO:0007669"/>
    <property type="project" value="InterPro"/>
</dbReference>
<sequence length="63" mass="6994">LGRFVAILGVISKNPSNPHFDQYIFESIAALRKFVVAGAESTVPTFEQAPFGPFMVIIRQKIE</sequence>
<feature type="non-terminal residue" evidence="2">
    <location>
        <position position="63"/>
    </location>
</feature>
<dbReference type="Gene3D" id="1.25.10.10">
    <property type="entry name" value="Leucine-rich Repeat Variant"/>
    <property type="match status" value="1"/>
</dbReference>
<dbReference type="STRING" id="436010.A0A166QVK3"/>
<dbReference type="AlphaFoldDB" id="A0A166QVK3"/>
<name>A0A166QVK3_9AGAM</name>
<evidence type="ECO:0000259" key="1">
    <source>
        <dbReference type="Pfam" id="PF03378"/>
    </source>
</evidence>
<accession>A0A166QVK3</accession>
<gene>
    <name evidence="2" type="ORF">FIBSPDRAFT_702523</name>
</gene>
<protein>
    <recommendedName>
        <fullName evidence="1">Exportin-2 C-terminal domain-containing protein</fullName>
    </recommendedName>
</protein>
<feature type="non-terminal residue" evidence="2">
    <location>
        <position position="1"/>
    </location>
</feature>
<organism evidence="2">
    <name type="scientific">Athelia psychrophila</name>
    <dbReference type="NCBI Taxonomy" id="1759441"/>
    <lineage>
        <taxon>Eukaryota</taxon>
        <taxon>Fungi</taxon>
        <taxon>Dikarya</taxon>
        <taxon>Basidiomycota</taxon>
        <taxon>Agaricomycotina</taxon>
        <taxon>Agaricomycetes</taxon>
        <taxon>Agaricomycetidae</taxon>
        <taxon>Atheliales</taxon>
        <taxon>Atheliaceae</taxon>
        <taxon>Athelia</taxon>
    </lineage>
</organism>
<dbReference type="EMBL" id="KV417508">
    <property type="protein sequence ID" value="KZP27601.1"/>
    <property type="molecule type" value="Genomic_DNA"/>
</dbReference>
<feature type="domain" description="Exportin-2 C-terminal" evidence="1">
    <location>
        <begin position="2"/>
        <end position="62"/>
    </location>
</feature>